<evidence type="ECO:0000313" key="2">
    <source>
        <dbReference type="EMBL" id="KAG2385769.1"/>
    </source>
</evidence>
<gene>
    <name evidence="2" type="ORF">C9374_002918</name>
</gene>
<name>A0AA88GTC8_NAELO</name>
<feature type="region of interest" description="Disordered" evidence="1">
    <location>
        <begin position="816"/>
        <end position="843"/>
    </location>
</feature>
<sequence>MSSNASSSSSPDINIKQQILQLLDASDTGGDYCTGGKLSVDYSVPAIEILQPNDGTYKPLPLPIKIMAIRSNNFRIINPKWNNLITDLVNTNVKKELGIGPEKTITFSLYKMLLYEPGGFFDFHRDSEKEDGMIATLVVQLPSSFTGGEIIVRHNEREKKFDCHHEQPIMHIILALIYNLKYSGSDKIAVVDSSHQVQTLEKIIESWLQAPMYSKLCYILQHKYSTVGLSPTLLKGKDETAFQLFQKIKSVKLEHSIDETTLVYTAQISSQENNQRLALVEDEIFPDPLRKSMTLTARDIEHTGNEGTTIERSYKSACLLICPTELKPLLDLSSREYLEPLFQAYSSNPTEHNKRLLMAYTSSKLTWSVDTDRETLYLENAELLTQCCLALSYLPLSLKCVERLWMKTGLEEKSRVDGVVKLIKNHGIEHFKPLFEKYIRQCFKWSYKFAKDIKAIGSLVVQLEDPTWVDVFITNLPSAKTISSVESEALIGLALVKEKFPSTTERIDKLIHDYLRSSLAQRYHPNFSPEAIIKLNMVELCPMVFKSFCSSHPMKMEDVDKCLLLIRHFGCEKTDPFLSKAFSKTTGSQLPKLIKVLEQLITKDGKEEQFLASKMVDTLLESKDDHVDAVIQLLTFFRKKHPTREVEIVKNIIEKRNYSAKQIVDLIQGLAKENGTNCFWTGSGFRLLLEHGYKLLQNAASTSPEAVLALNLGGNNKWIFKHVNMLCSCEDCSKVQTFLHSTNQVLDLKERKNKREHVEKNLPNIVDLQKQTITTGSPQTLRITKVLNSAEVKKSLITEMQKIMKEFVQYATLSNQSPNTIPAASSSSEHEPPTKKIKQEQQQ</sequence>
<dbReference type="EMBL" id="PYSW02000017">
    <property type="protein sequence ID" value="KAG2385769.1"/>
    <property type="molecule type" value="Genomic_DNA"/>
</dbReference>
<accession>A0AA88GTC8</accession>
<evidence type="ECO:0000313" key="3">
    <source>
        <dbReference type="Proteomes" id="UP000816034"/>
    </source>
</evidence>
<protein>
    <recommendedName>
        <fullName evidence="4">Prolyl 4-hydroxylase alpha subunit domain-containing protein</fullName>
    </recommendedName>
</protein>
<reference evidence="2 3" key="1">
    <citation type="journal article" date="2018" name="BMC Genomics">
        <title>The genome of Naegleria lovaniensis, the basis for a comparative approach to unravel pathogenicity factors of the human pathogenic amoeba N. fowleri.</title>
        <authorList>
            <person name="Liechti N."/>
            <person name="Schurch N."/>
            <person name="Bruggmann R."/>
            <person name="Wittwer M."/>
        </authorList>
    </citation>
    <scope>NUCLEOTIDE SEQUENCE [LARGE SCALE GENOMIC DNA]</scope>
    <source>
        <strain evidence="2 3">ATCC 30569</strain>
    </source>
</reference>
<dbReference type="PANTHER" id="PTHR33099">
    <property type="entry name" value="FE2OG DIOXYGENASE DOMAIN-CONTAINING PROTEIN"/>
    <property type="match status" value="1"/>
</dbReference>
<dbReference type="GeneID" id="68095373"/>
<dbReference type="Gene3D" id="2.60.120.620">
    <property type="entry name" value="q2cbj1_9rhob like domain"/>
    <property type="match status" value="1"/>
</dbReference>
<feature type="compositionally biased region" description="Basic and acidic residues" evidence="1">
    <location>
        <begin position="828"/>
        <end position="843"/>
    </location>
</feature>
<dbReference type="Proteomes" id="UP000816034">
    <property type="component" value="Unassembled WGS sequence"/>
</dbReference>
<comment type="caution">
    <text evidence="2">The sequence shown here is derived from an EMBL/GenBank/DDBJ whole genome shotgun (WGS) entry which is preliminary data.</text>
</comment>
<evidence type="ECO:0008006" key="4">
    <source>
        <dbReference type="Google" id="ProtNLM"/>
    </source>
</evidence>
<keyword evidence="3" id="KW-1185">Reference proteome</keyword>
<proteinExistence type="predicted"/>
<evidence type="ECO:0000256" key="1">
    <source>
        <dbReference type="SAM" id="MobiDB-lite"/>
    </source>
</evidence>
<organism evidence="2 3">
    <name type="scientific">Naegleria lovaniensis</name>
    <name type="common">Amoeba</name>
    <dbReference type="NCBI Taxonomy" id="51637"/>
    <lineage>
        <taxon>Eukaryota</taxon>
        <taxon>Discoba</taxon>
        <taxon>Heterolobosea</taxon>
        <taxon>Tetramitia</taxon>
        <taxon>Eutetramitia</taxon>
        <taxon>Vahlkampfiidae</taxon>
        <taxon>Naegleria</taxon>
    </lineage>
</organism>
<dbReference type="AlphaFoldDB" id="A0AA88GTC8"/>
<dbReference type="RefSeq" id="XP_044549762.1">
    <property type="nucleotide sequence ID" value="XM_044692388.1"/>
</dbReference>
<dbReference type="PANTHER" id="PTHR33099:SF7">
    <property type="entry name" value="MYND-TYPE DOMAIN-CONTAINING PROTEIN"/>
    <property type="match status" value="1"/>
</dbReference>